<dbReference type="InterPro" id="IPR008271">
    <property type="entry name" value="Ser/Thr_kinase_AS"/>
</dbReference>
<dbReference type="Gene3D" id="3.30.200.20">
    <property type="entry name" value="Phosphorylase Kinase, domain 1"/>
    <property type="match status" value="1"/>
</dbReference>
<dbReference type="SMART" id="SM00240">
    <property type="entry name" value="FHA"/>
    <property type="match status" value="1"/>
</dbReference>
<dbReference type="InterPro" id="IPR000719">
    <property type="entry name" value="Prot_kinase_dom"/>
</dbReference>
<feature type="region of interest" description="Disordered" evidence="5">
    <location>
        <begin position="561"/>
        <end position="653"/>
    </location>
</feature>
<feature type="binding site" evidence="4">
    <location>
        <position position="191"/>
    </location>
    <ligand>
        <name>ATP</name>
        <dbReference type="ChEBI" id="CHEBI:30616"/>
    </ligand>
</feature>
<gene>
    <name evidence="8" type="ORF">M408DRAFT_328126</name>
</gene>
<dbReference type="OrthoDB" id="10252171at2759"/>
<keyword evidence="9" id="KW-1185">Reference proteome</keyword>
<sequence>MATTKEIEQSTQETQIASQGYLQLQEEDANFNSCWGLLYPIAHKGNKVVSPWRFNKDKKQYNVGRSASCDVKITGQIISNVHCHIIWDGLTGSRAGIHLIDQSRNGTWVKGQRVAKGLATTLHEGDEVAFGVPTASQNGESHRYTFRIPAAAVELKGIHVNYIMEQELGKGSFATVVKALHRASGQYFAVKVIPRPKSLLQPNTVKMLEREMAILRQLDHPNIVKLVDVVPSDVELCLVMELVTGGDLFDYILSAGYLPEDRAGPLTAELCDAMAYIHFKGITHRDLKPENILLTSTNPPVLKVADFGLAKCVDSQTMLRTMCGTPSYLAPEVVLQDSRHSGYDQKVDSWSVGAIVFAMLTGHSAFKDEEDQPLPKRMKERTVAWEHMTDYECSQEACDFVNHLLQFEPTSRMSQADALRHPWLYPTYCQTGVPSFFIQHAAPGVTDQASPGSFAGSVMSAPAGTPMNGISEEFQHLELESDSMSESPAFIDFEDATVGGSSDLAGSQQLRTRLKEREQSWDLVEESADPEQTPLARPRNLPLEEEQKDTVRMRPAVITDLSVVPPPTGTAKKRKMSSSEDVANTPGSSSEGARGARLGARKASKVSEYDTPTTATRAKAPNGGGIAGRKTSVRNAPKGKPPVVQDFAEMEEE</sequence>
<protein>
    <submittedName>
        <fullName evidence="8">Uncharacterized protein</fullName>
    </submittedName>
</protein>
<evidence type="ECO:0000259" key="6">
    <source>
        <dbReference type="PROSITE" id="PS50006"/>
    </source>
</evidence>
<dbReference type="EMBL" id="KN824284">
    <property type="protein sequence ID" value="KIM30568.1"/>
    <property type="molecule type" value="Genomic_DNA"/>
</dbReference>
<feature type="compositionally biased region" description="Low complexity" evidence="5">
    <location>
        <begin position="587"/>
        <end position="598"/>
    </location>
</feature>
<dbReference type="SUPFAM" id="SSF56112">
    <property type="entry name" value="Protein kinase-like (PK-like)"/>
    <property type="match status" value="1"/>
</dbReference>
<evidence type="ECO:0000256" key="1">
    <source>
        <dbReference type="ARBA" id="ARBA00005575"/>
    </source>
</evidence>
<dbReference type="HOGENOM" id="CLU_000288_63_47_1"/>
<evidence type="ECO:0000256" key="4">
    <source>
        <dbReference type="PROSITE-ProRule" id="PRU10141"/>
    </source>
</evidence>
<dbReference type="SMART" id="SM00220">
    <property type="entry name" value="S_TKc"/>
    <property type="match status" value="1"/>
</dbReference>
<dbReference type="Gene3D" id="1.10.510.10">
    <property type="entry name" value="Transferase(Phosphotransferase) domain 1"/>
    <property type="match status" value="1"/>
</dbReference>
<dbReference type="STRING" id="933852.A0A0C2WWT2"/>
<dbReference type="AlphaFoldDB" id="A0A0C2WWT2"/>
<reference evidence="9" key="2">
    <citation type="submission" date="2015-01" db="EMBL/GenBank/DDBJ databases">
        <title>Evolutionary Origins and Diversification of the Mycorrhizal Mutualists.</title>
        <authorList>
            <consortium name="DOE Joint Genome Institute"/>
            <consortium name="Mycorrhizal Genomics Consortium"/>
            <person name="Kohler A."/>
            <person name="Kuo A."/>
            <person name="Nagy L.G."/>
            <person name="Floudas D."/>
            <person name="Copeland A."/>
            <person name="Barry K.W."/>
            <person name="Cichocki N."/>
            <person name="Veneault-Fourrey C."/>
            <person name="LaButti K."/>
            <person name="Lindquist E.A."/>
            <person name="Lipzen A."/>
            <person name="Lundell T."/>
            <person name="Morin E."/>
            <person name="Murat C."/>
            <person name="Riley R."/>
            <person name="Ohm R."/>
            <person name="Sun H."/>
            <person name="Tunlid A."/>
            <person name="Henrissat B."/>
            <person name="Grigoriev I.V."/>
            <person name="Hibbett D.S."/>
            <person name="Martin F."/>
        </authorList>
    </citation>
    <scope>NUCLEOTIDE SEQUENCE [LARGE SCALE GENOMIC DNA]</scope>
    <source>
        <strain evidence="9">MAFF 305830</strain>
    </source>
</reference>
<dbReference type="Proteomes" id="UP000054097">
    <property type="component" value="Unassembled WGS sequence"/>
</dbReference>
<evidence type="ECO:0000256" key="3">
    <source>
        <dbReference type="ARBA" id="ARBA00022840"/>
    </source>
</evidence>
<keyword evidence="2 4" id="KW-0547">Nucleotide-binding</keyword>
<accession>A0A0C2WWT2</accession>
<keyword evidence="3 4" id="KW-0067">ATP-binding</keyword>
<feature type="domain" description="Protein kinase" evidence="7">
    <location>
        <begin position="162"/>
        <end position="424"/>
    </location>
</feature>
<dbReference type="FunFam" id="3.30.200.20:FF:000042">
    <property type="entry name" value="Aurora kinase A"/>
    <property type="match status" value="1"/>
</dbReference>
<evidence type="ECO:0000256" key="2">
    <source>
        <dbReference type="ARBA" id="ARBA00022741"/>
    </source>
</evidence>
<comment type="similarity">
    <text evidence="1">Belongs to the protein kinase superfamily. CAMK Ser/Thr protein kinase family. CHEK2 subfamily.</text>
</comment>
<feature type="region of interest" description="Disordered" evidence="5">
    <location>
        <begin position="523"/>
        <end position="548"/>
    </location>
</feature>
<evidence type="ECO:0000256" key="5">
    <source>
        <dbReference type="SAM" id="MobiDB-lite"/>
    </source>
</evidence>
<dbReference type="PROSITE" id="PS00108">
    <property type="entry name" value="PROTEIN_KINASE_ST"/>
    <property type="match status" value="1"/>
</dbReference>
<dbReference type="InterPro" id="IPR011009">
    <property type="entry name" value="Kinase-like_dom_sf"/>
</dbReference>
<dbReference type="CDD" id="cd05117">
    <property type="entry name" value="STKc_CAMK"/>
    <property type="match status" value="1"/>
</dbReference>
<reference evidence="8 9" key="1">
    <citation type="submission" date="2014-04" db="EMBL/GenBank/DDBJ databases">
        <authorList>
            <consortium name="DOE Joint Genome Institute"/>
            <person name="Kuo A."/>
            <person name="Zuccaro A."/>
            <person name="Kohler A."/>
            <person name="Nagy L.G."/>
            <person name="Floudas D."/>
            <person name="Copeland A."/>
            <person name="Barry K.W."/>
            <person name="Cichocki N."/>
            <person name="Veneault-Fourrey C."/>
            <person name="LaButti K."/>
            <person name="Lindquist E.A."/>
            <person name="Lipzen A."/>
            <person name="Lundell T."/>
            <person name="Morin E."/>
            <person name="Murat C."/>
            <person name="Sun H."/>
            <person name="Tunlid A."/>
            <person name="Henrissat B."/>
            <person name="Grigoriev I.V."/>
            <person name="Hibbett D.S."/>
            <person name="Martin F."/>
            <person name="Nordberg H.P."/>
            <person name="Cantor M.N."/>
            <person name="Hua S.X."/>
        </authorList>
    </citation>
    <scope>NUCLEOTIDE SEQUENCE [LARGE SCALE GENOMIC DNA]</scope>
    <source>
        <strain evidence="8 9">MAFF 305830</strain>
    </source>
</reference>
<dbReference type="PANTHER" id="PTHR24347">
    <property type="entry name" value="SERINE/THREONINE-PROTEIN KINASE"/>
    <property type="match status" value="1"/>
</dbReference>
<evidence type="ECO:0000259" key="7">
    <source>
        <dbReference type="PROSITE" id="PS50011"/>
    </source>
</evidence>
<dbReference type="PROSITE" id="PS50011">
    <property type="entry name" value="PROTEIN_KINASE_DOM"/>
    <property type="match status" value="1"/>
</dbReference>
<dbReference type="GO" id="GO:0004672">
    <property type="term" value="F:protein kinase activity"/>
    <property type="evidence" value="ECO:0007669"/>
    <property type="project" value="InterPro"/>
</dbReference>
<dbReference type="GO" id="GO:0005524">
    <property type="term" value="F:ATP binding"/>
    <property type="evidence" value="ECO:0007669"/>
    <property type="project" value="UniProtKB-UniRule"/>
</dbReference>
<dbReference type="Pfam" id="PF00069">
    <property type="entry name" value="Pkinase"/>
    <property type="match status" value="1"/>
</dbReference>
<dbReference type="FunFam" id="1.10.510.10:FF:000571">
    <property type="entry name" value="Maternal embryonic leucine zipper kinase"/>
    <property type="match status" value="1"/>
</dbReference>
<name>A0A0C2WWT2_SERVB</name>
<dbReference type="InterPro" id="IPR000253">
    <property type="entry name" value="FHA_dom"/>
</dbReference>
<dbReference type="SUPFAM" id="SSF49879">
    <property type="entry name" value="SMAD/FHA domain"/>
    <property type="match status" value="1"/>
</dbReference>
<evidence type="ECO:0000313" key="9">
    <source>
        <dbReference type="Proteomes" id="UP000054097"/>
    </source>
</evidence>
<evidence type="ECO:0000313" key="8">
    <source>
        <dbReference type="EMBL" id="KIM30568.1"/>
    </source>
</evidence>
<organism evidence="8 9">
    <name type="scientific">Serendipita vermifera MAFF 305830</name>
    <dbReference type="NCBI Taxonomy" id="933852"/>
    <lineage>
        <taxon>Eukaryota</taxon>
        <taxon>Fungi</taxon>
        <taxon>Dikarya</taxon>
        <taxon>Basidiomycota</taxon>
        <taxon>Agaricomycotina</taxon>
        <taxon>Agaricomycetes</taxon>
        <taxon>Sebacinales</taxon>
        <taxon>Serendipitaceae</taxon>
        <taxon>Serendipita</taxon>
    </lineage>
</organism>
<dbReference type="InterPro" id="IPR008984">
    <property type="entry name" value="SMAD_FHA_dom_sf"/>
</dbReference>
<dbReference type="PROSITE" id="PS00107">
    <property type="entry name" value="PROTEIN_KINASE_ATP"/>
    <property type="match status" value="1"/>
</dbReference>
<proteinExistence type="inferred from homology"/>
<dbReference type="InterPro" id="IPR017441">
    <property type="entry name" value="Protein_kinase_ATP_BS"/>
</dbReference>
<dbReference type="CDD" id="cd00060">
    <property type="entry name" value="FHA"/>
    <property type="match status" value="1"/>
</dbReference>
<dbReference type="PROSITE" id="PS50006">
    <property type="entry name" value="FHA_DOMAIN"/>
    <property type="match status" value="1"/>
</dbReference>
<feature type="domain" description="FHA" evidence="6">
    <location>
        <begin position="61"/>
        <end position="114"/>
    </location>
</feature>
<dbReference type="Gene3D" id="2.60.200.20">
    <property type="match status" value="1"/>
</dbReference>
<dbReference type="Pfam" id="PF00498">
    <property type="entry name" value="FHA"/>
    <property type="match status" value="1"/>
</dbReference>